<protein>
    <recommendedName>
        <fullName evidence="3">DUF3405 domain-containing protein</fullName>
    </recommendedName>
</protein>
<proteinExistence type="predicted"/>
<comment type="caution">
    <text evidence="1">The sequence shown here is derived from an EMBL/GenBank/DDBJ whole genome shotgun (WGS) entry which is preliminary data.</text>
</comment>
<reference evidence="1 2" key="1">
    <citation type="journal article" date="2019" name="Environ. Microbiol.">
        <title>Species interactions and distinct microbial communities in high Arctic permafrost affected cryosols are associated with the CH4 and CO2 gas fluxes.</title>
        <authorList>
            <person name="Altshuler I."/>
            <person name="Hamel J."/>
            <person name="Turney S."/>
            <person name="Magnuson E."/>
            <person name="Levesque R."/>
            <person name="Greer C."/>
            <person name="Whyte L.G."/>
        </authorList>
    </citation>
    <scope>NUCLEOTIDE SEQUENCE [LARGE SCALE GENOMIC DNA]</scope>
    <source>
        <strain evidence="1 2">S9.3B</strain>
    </source>
</reference>
<evidence type="ECO:0008006" key="3">
    <source>
        <dbReference type="Google" id="ProtNLM"/>
    </source>
</evidence>
<organism evidence="1 2">
    <name type="scientific">Muricoccus nepalensis</name>
    <dbReference type="NCBI Taxonomy" id="1854500"/>
    <lineage>
        <taxon>Bacteria</taxon>
        <taxon>Pseudomonadati</taxon>
        <taxon>Pseudomonadota</taxon>
        <taxon>Alphaproteobacteria</taxon>
        <taxon>Acetobacterales</taxon>
        <taxon>Roseomonadaceae</taxon>
        <taxon>Muricoccus</taxon>
    </lineage>
</organism>
<keyword evidence="2" id="KW-1185">Reference proteome</keyword>
<name>A0A502FKV2_9PROT</name>
<accession>A0A502FKV2</accession>
<gene>
    <name evidence="1" type="ORF">EAH89_20390</name>
</gene>
<evidence type="ECO:0000313" key="1">
    <source>
        <dbReference type="EMBL" id="TPG49892.1"/>
    </source>
</evidence>
<dbReference type="AlphaFoldDB" id="A0A502FKV2"/>
<sequence>MFFLMHVPPGTPKPEALKELPHHFVTTPEIRTPEYPGKSAGGSDWSIWGGGHTDLPGMHFYRHHPGFERYWFMEYDVRWSGRWERFFASFENSQADLLATTMRTAETQPNWWMWALFGAPEGPSAVLPNFRWEDRVGCLMPLFRASARAMKVMDSAYREGWTGHCEVTWPTLLRNAGLRLEDIGGLGEFVAPENRGRFYRNSLVSGTHCPGTFVFRPAKLPLPRLRRNMLWHPIKPLDVTLGITGREHYWEFHRRLRSFLQSRKAAWGTSRRDA</sequence>
<evidence type="ECO:0000313" key="2">
    <source>
        <dbReference type="Proteomes" id="UP000317078"/>
    </source>
</evidence>
<dbReference type="Proteomes" id="UP000317078">
    <property type="component" value="Unassembled WGS sequence"/>
</dbReference>
<dbReference type="EMBL" id="RCZP01000026">
    <property type="protein sequence ID" value="TPG49892.1"/>
    <property type="molecule type" value="Genomic_DNA"/>
</dbReference>